<keyword evidence="2" id="KW-1185">Reference proteome</keyword>
<proteinExistence type="predicted"/>
<organism evidence="1 2">
    <name type="scientific">Pseudomonas maumuensis</name>
    <dbReference type="NCBI Taxonomy" id="2842354"/>
    <lineage>
        <taxon>Bacteria</taxon>
        <taxon>Pseudomonadati</taxon>
        <taxon>Pseudomonadota</taxon>
        <taxon>Gammaproteobacteria</taxon>
        <taxon>Pseudomonadales</taxon>
        <taxon>Pseudomonadaceae</taxon>
        <taxon>Pseudomonas</taxon>
    </lineage>
</organism>
<protein>
    <submittedName>
        <fullName evidence="1">Uncharacterized protein</fullName>
    </submittedName>
</protein>
<name>A0ABX8NS98_9PSED</name>
<dbReference type="RefSeq" id="WP_217869514.1">
    <property type="nucleotide sequence ID" value="NZ_CP077077.1"/>
</dbReference>
<dbReference type="Proteomes" id="UP000824010">
    <property type="component" value="Chromosome"/>
</dbReference>
<dbReference type="CDD" id="cd20691">
    <property type="entry name" value="CdiI_EC536-like"/>
    <property type="match status" value="1"/>
</dbReference>
<accession>A0ABX8NS98</accession>
<gene>
    <name evidence="1" type="ORF">KSS90_11705</name>
</gene>
<evidence type="ECO:0000313" key="2">
    <source>
        <dbReference type="Proteomes" id="UP000824010"/>
    </source>
</evidence>
<evidence type="ECO:0000313" key="1">
    <source>
        <dbReference type="EMBL" id="QXH58836.1"/>
    </source>
</evidence>
<dbReference type="Pfam" id="PF18616">
    <property type="entry name" value="CdiI_3"/>
    <property type="match status" value="1"/>
</dbReference>
<dbReference type="InterPro" id="IPR040547">
    <property type="entry name" value="CdiI"/>
</dbReference>
<sequence>MKFIDMERQLNQNFSPSDRPSPLSDWYVSVREISIVELSVGDICHALRQKVFVAEVLPVAISMLSEDVLAGDRYDGELICALIDAFKNDWGARSDFGEKVINVLADIDCLMKDSELLAEVRKFRALLRDQGDAKPRA</sequence>
<dbReference type="EMBL" id="CP077077">
    <property type="protein sequence ID" value="QXH58836.1"/>
    <property type="molecule type" value="Genomic_DNA"/>
</dbReference>
<reference evidence="1 2" key="1">
    <citation type="journal article" date="2021" name="Microorganisms">
        <title>The Ever-Expanding Pseudomonas Genus: Description of 43 New Species and Partition of the Pseudomonas putida Group.</title>
        <authorList>
            <person name="Girard L."/>
            <person name="Lood C."/>
            <person name="Hofte M."/>
            <person name="Vandamme P."/>
            <person name="Rokni-Zadeh H."/>
            <person name="van Noort V."/>
            <person name="Lavigne R."/>
            <person name="De Mot R."/>
        </authorList>
    </citation>
    <scope>NUCLEOTIDE SEQUENCE [LARGE SCALE GENOMIC DNA]</scope>
    <source>
        <strain evidence="1 2">COW77</strain>
    </source>
</reference>